<organism evidence="1 2">
    <name type="scientific">Magallana gigas</name>
    <name type="common">Pacific oyster</name>
    <name type="synonym">Crassostrea gigas</name>
    <dbReference type="NCBI Taxonomy" id="29159"/>
    <lineage>
        <taxon>Eukaryota</taxon>
        <taxon>Metazoa</taxon>
        <taxon>Spiralia</taxon>
        <taxon>Lophotrochozoa</taxon>
        <taxon>Mollusca</taxon>
        <taxon>Bivalvia</taxon>
        <taxon>Autobranchia</taxon>
        <taxon>Pteriomorphia</taxon>
        <taxon>Ostreida</taxon>
        <taxon>Ostreoidea</taxon>
        <taxon>Ostreidae</taxon>
        <taxon>Magallana</taxon>
    </lineage>
</organism>
<dbReference type="Proteomes" id="UP000005408">
    <property type="component" value="Unassembled WGS sequence"/>
</dbReference>
<dbReference type="EnsemblMetazoa" id="G10336.1">
    <property type="protein sequence ID" value="G10336.1:cds"/>
    <property type="gene ID" value="G10336"/>
</dbReference>
<evidence type="ECO:0000313" key="1">
    <source>
        <dbReference type="EnsemblMetazoa" id="G10336.1:cds"/>
    </source>
</evidence>
<sequence length="76" mass="8258">SYDSIVTDPTLPPPSYDEVFGVGVSSITSNANIRRSPISSPSSPVNDRFIDSFVNEDDSRTSVTLGPPLFFQYTTV</sequence>
<evidence type="ECO:0000313" key="2">
    <source>
        <dbReference type="Proteomes" id="UP000005408"/>
    </source>
</evidence>
<name>A0A8W8HNC7_MAGGI</name>
<accession>A0A8W8HNC7</accession>
<protein>
    <submittedName>
        <fullName evidence="1">Uncharacterized protein</fullName>
    </submittedName>
</protein>
<keyword evidence="2" id="KW-1185">Reference proteome</keyword>
<proteinExistence type="predicted"/>
<reference evidence="1" key="1">
    <citation type="submission" date="2022-08" db="UniProtKB">
        <authorList>
            <consortium name="EnsemblMetazoa"/>
        </authorList>
    </citation>
    <scope>IDENTIFICATION</scope>
    <source>
        <strain evidence="1">05x7-T-G4-1.051#20</strain>
    </source>
</reference>
<dbReference type="AlphaFoldDB" id="A0A8W8HNC7"/>